<evidence type="ECO:0000256" key="2">
    <source>
        <dbReference type="ARBA" id="ARBA00022525"/>
    </source>
</evidence>
<feature type="transmembrane region" description="Helical" evidence="5">
    <location>
        <begin position="33"/>
        <end position="51"/>
    </location>
</feature>
<gene>
    <name evidence="7" type="ORF">FC15_GL000817</name>
</gene>
<keyword evidence="1" id="KW-0134">Cell wall</keyword>
<dbReference type="AlphaFoldDB" id="A0A0R1W241"/>
<dbReference type="Proteomes" id="UP000051315">
    <property type="component" value="Unassembled WGS sequence"/>
</dbReference>
<evidence type="ECO:0000313" key="8">
    <source>
        <dbReference type="Proteomes" id="UP000051315"/>
    </source>
</evidence>
<dbReference type="EMBL" id="AZFX01000023">
    <property type="protein sequence ID" value="KRM11783.1"/>
    <property type="molecule type" value="Genomic_DNA"/>
</dbReference>
<evidence type="ECO:0000313" key="7">
    <source>
        <dbReference type="EMBL" id="KRM11783.1"/>
    </source>
</evidence>
<keyword evidence="5" id="KW-0472">Membrane</keyword>
<feature type="domain" description="Gram-positive cocci surface proteins LPxTG" evidence="6">
    <location>
        <begin position="21"/>
        <end position="55"/>
    </location>
</feature>
<comment type="caution">
    <text evidence="7">The sequence shown here is derived from an EMBL/GenBank/DDBJ whole genome shotgun (WGS) entry which is preliminary data.</text>
</comment>
<keyword evidence="4" id="KW-0572">Peptidoglycan-anchor</keyword>
<evidence type="ECO:0000256" key="4">
    <source>
        <dbReference type="ARBA" id="ARBA00023088"/>
    </source>
</evidence>
<keyword evidence="3" id="KW-0732">Signal</keyword>
<keyword evidence="5" id="KW-1133">Transmembrane helix</keyword>
<evidence type="ECO:0000259" key="6">
    <source>
        <dbReference type="Pfam" id="PF00746"/>
    </source>
</evidence>
<evidence type="ECO:0000256" key="5">
    <source>
        <dbReference type="SAM" id="Phobius"/>
    </source>
</evidence>
<keyword evidence="8" id="KW-1185">Reference proteome</keyword>
<evidence type="ECO:0000256" key="3">
    <source>
        <dbReference type="ARBA" id="ARBA00022729"/>
    </source>
</evidence>
<name>A0A0R1W241_9LACO</name>
<keyword evidence="2" id="KW-0964">Secreted</keyword>
<proteinExistence type="predicted"/>
<dbReference type="STRING" id="1423735.FC15_GL000817"/>
<evidence type="ECO:0000256" key="1">
    <source>
        <dbReference type="ARBA" id="ARBA00022512"/>
    </source>
</evidence>
<protein>
    <recommendedName>
        <fullName evidence="6">Gram-positive cocci surface proteins LPxTG domain-containing protein</fullName>
    </recommendedName>
</protein>
<dbReference type="Pfam" id="PF00746">
    <property type="entry name" value="Gram_pos_anchor"/>
    <property type="match status" value="1"/>
</dbReference>
<keyword evidence="5" id="KW-0812">Transmembrane</keyword>
<dbReference type="NCBIfam" id="TIGR01167">
    <property type="entry name" value="LPXTG_anchor"/>
    <property type="match status" value="1"/>
</dbReference>
<dbReference type="InterPro" id="IPR019931">
    <property type="entry name" value="LPXTG_anchor"/>
</dbReference>
<reference evidence="7 8" key="1">
    <citation type="journal article" date="2015" name="Genome Announc.">
        <title>Expanding the biotechnology potential of lactobacilli through comparative genomics of 213 strains and associated genera.</title>
        <authorList>
            <person name="Sun Z."/>
            <person name="Harris H.M."/>
            <person name="McCann A."/>
            <person name="Guo C."/>
            <person name="Argimon S."/>
            <person name="Zhang W."/>
            <person name="Yang X."/>
            <person name="Jeffery I.B."/>
            <person name="Cooney J.C."/>
            <person name="Kagawa T.F."/>
            <person name="Liu W."/>
            <person name="Song Y."/>
            <person name="Salvetti E."/>
            <person name="Wrobel A."/>
            <person name="Rasinkangas P."/>
            <person name="Parkhill J."/>
            <person name="Rea M.C."/>
            <person name="O'Sullivan O."/>
            <person name="Ritari J."/>
            <person name="Douillard F.P."/>
            <person name="Paul Ross R."/>
            <person name="Yang R."/>
            <person name="Briner A.E."/>
            <person name="Felis G.E."/>
            <person name="de Vos W.M."/>
            <person name="Barrangou R."/>
            <person name="Klaenhammer T.R."/>
            <person name="Caufield P.W."/>
            <person name="Cui Y."/>
            <person name="Zhang H."/>
            <person name="O'Toole P.W."/>
        </authorList>
    </citation>
    <scope>NUCLEOTIDE SEQUENCE [LARGE SCALE GENOMIC DNA]</scope>
    <source>
        <strain evidence="7 8">DSM 17758</strain>
    </source>
</reference>
<organism evidence="7 8">
    <name type="scientific">Lapidilactobacillus concavus DSM 17758</name>
    <dbReference type="NCBI Taxonomy" id="1423735"/>
    <lineage>
        <taxon>Bacteria</taxon>
        <taxon>Bacillati</taxon>
        <taxon>Bacillota</taxon>
        <taxon>Bacilli</taxon>
        <taxon>Lactobacillales</taxon>
        <taxon>Lactobacillaceae</taxon>
        <taxon>Lapidilactobacillus</taxon>
    </lineage>
</organism>
<accession>A0A0R1W241</accession>
<sequence>MVVAGGFESEDGITEVKNFEKGRLPITGGMGRLIFLLIGLATMLGVGIYYMKRRQQA</sequence>